<dbReference type="SMART" id="SM00862">
    <property type="entry name" value="Trans_reg_C"/>
    <property type="match status" value="1"/>
</dbReference>
<dbReference type="InterPro" id="IPR001867">
    <property type="entry name" value="OmpR/PhoB-type_DNA-bd"/>
</dbReference>
<reference evidence="12 13" key="1">
    <citation type="submission" date="2008-10" db="EMBL/GenBank/DDBJ databases">
        <title>Genome sequence of Bacillus cereus G9842.</title>
        <authorList>
            <person name="Dodson R.J."/>
            <person name="Durkin A.S."/>
            <person name="Rosovitz M.J."/>
            <person name="Rasko D.A."/>
            <person name="Hoffmaster A."/>
            <person name="Ravel J."/>
            <person name="Sutton G."/>
        </authorList>
    </citation>
    <scope>NUCLEOTIDE SEQUENCE [LARGE SCALE GENOMIC DNA]</scope>
    <source>
        <strain evidence="12 13">G9842</strain>
    </source>
</reference>
<dbReference type="GO" id="GO:0000156">
    <property type="term" value="F:phosphorelay response regulator activity"/>
    <property type="evidence" value="ECO:0007669"/>
    <property type="project" value="TreeGrafter"/>
</dbReference>
<feature type="DNA-binding region" description="OmpR/PhoB-type" evidence="9">
    <location>
        <begin position="146"/>
        <end position="244"/>
    </location>
</feature>
<evidence type="ECO:0000256" key="9">
    <source>
        <dbReference type="PROSITE-ProRule" id="PRU01091"/>
    </source>
</evidence>
<keyword evidence="4" id="KW-0902">Two-component regulatory system</keyword>
<dbReference type="GO" id="GO:0000976">
    <property type="term" value="F:transcription cis-regulatory region binding"/>
    <property type="evidence" value="ECO:0007669"/>
    <property type="project" value="TreeGrafter"/>
</dbReference>
<dbReference type="CDD" id="cd18159">
    <property type="entry name" value="REC_OmpR_NsrR-like"/>
    <property type="match status" value="1"/>
</dbReference>
<sequence length="252" mass="29103">MEKGVNVEEFFYGEKKNMYKILIVEDDEKIAGILEEHLERYGYQSFRASDLRHIKDEFVKINPHLVLLDINLPYFDGFYWCRQIRTVSNAPIIFVSARTGEMDQVMAIENGGDDYITKPFHLDIVMAKVKSALRRGYGEYASAAESDCLGVNGLLLFPSQHIVEWQGQQTELTKNEFYLLECLMKQVNQYVTREELLEALWDEVAFVDDNTLTVNVKRVRKKLEELGIKNAIVTKRGYGYALLTEWGEGHEG</sequence>
<evidence type="ECO:0000256" key="4">
    <source>
        <dbReference type="ARBA" id="ARBA00023012"/>
    </source>
</evidence>
<evidence type="ECO:0000313" key="13">
    <source>
        <dbReference type="Proteomes" id="UP000006744"/>
    </source>
</evidence>
<dbReference type="InterPro" id="IPR036388">
    <property type="entry name" value="WH-like_DNA-bd_sf"/>
</dbReference>
<name>B7IIV1_BACC2</name>
<organism evidence="12 13">
    <name type="scientific">Bacillus cereus (strain G9842)</name>
    <dbReference type="NCBI Taxonomy" id="405531"/>
    <lineage>
        <taxon>Bacteria</taxon>
        <taxon>Bacillati</taxon>
        <taxon>Bacillota</taxon>
        <taxon>Bacilli</taxon>
        <taxon>Bacillales</taxon>
        <taxon>Bacillaceae</taxon>
        <taxon>Bacillus</taxon>
        <taxon>Bacillus cereus group</taxon>
    </lineage>
</organism>
<evidence type="ECO:0000256" key="7">
    <source>
        <dbReference type="ARBA" id="ARBA00023163"/>
    </source>
</evidence>
<evidence type="ECO:0000313" key="12">
    <source>
        <dbReference type="EMBL" id="ACK96229.1"/>
    </source>
</evidence>
<feature type="domain" description="OmpR/PhoB-type" evidence="11">
    <location>
        <begin position="146"/>
        <end position="244"/>
    </location>
</feature>
<dbReference type="PROSITE" id="PS50110">
    <property type="entry name" value="RESPONSE_REGULATORY"/>
    <property type="match status" value="1"/>
</dbReference>
<evidence type="ECO:0000259" key="10">
    <source>
        <dbReference type="PROSITE" id="PS50110"/>
    </source>
</evidence>
<proteinExistence type="predicted"/>
<keyword evidence="5" id="KW-0805">Transcription regulation</keyword>
<dbReference type="Gene3D" id="1.10.10.10">
    <property type="entry name" value="Winged helix-like DNA-binding domain superfamily/Winged helix DNA-binding domain"/>
    <property type="match status" value="1"/>
</dbReference>
<dbReference type="GO" id="GO:0006355">
    <property type="term" value="P:regulation of DNA-templated transcription"/>
    <property type="evidence" value="ECO:0007669"/>
    <property type="project" value="InterPro"/>
</dbReference>
<comment type="subcellular location">
    <subcellularLocation>
        <location evidence="1">Cytoplasm</location>
    </subcellularLocation>
</comment>
<feature type="modified residue" description="4-aspartylphosphate" evidence="8">
    <location>
        <position position="69"/>
    </location>
</feature>
<dbReference type="Pfam" id="PF00072">
    <property type="entry name" value="Response_reg"/>
    <property type="match status" value="1"/>
</dbReference>
<dbReference type="PANTHER" id="PTHR48111:SF43">
    <property type="entry name" value="STAGE 0 SPORULATION PROTEIN A HOMOLOG"/>
    <property type="match status" value="1"/>
</dbReference>
<keyword evidence="6 9" id="KW-0238">DNA-binding</keyword>
<evidence type="ECO:0000256" key="6">
    <source>
        <dbReference type="ARBA" id="ARBA00023125"/>
    </source>
</evidence>
<feature type="domain" description="Response regulatory" evidence="10">
    <location>
        <begin position="20"/>
        <end position="133"/>
    </location>
</feature>
<dbReference type="FunFam" id="3.40.50.2300:FF:000065">
    <property type="entry name" value="DNA-binding response regulator"/>
    <property type="match status" value="1"/>
</dbReference>
<dbReference type="SUPFAM" id="SSF46894">
    <property type="entry name" value="C-terminal effector domain of the bipartite response regulators"/>
    <property type="match status" value="1"/>
</dbReference>
<dbReference type="PROSITE" id="PS51755">
    <property type="entry name" value="OMPR_PHOB"/>
    <property type="match status" value="1"/>
</dbReference>
<keyword evidence="7" id="KW-0804">Transcription</keyword>
<dbReference type="SUPFAM" id="SSF52172">
    <property type="entry name" value="CheY-like"/>
    <property type="match status" value="1"/>
</dbReference>
<accession>B7IIV1</accession>
<dbReference type="Gene3D" id="3.40.50.2300">
    <property type="match status" value="1"/>
</dbReference>
<dbReference type="AlphaFoldDB" id="B7IIV1"/>
<dbReference type="InterPro" id="IPR011006">
    <property type="entry name" value="CheY-like_superfamily"/>
</dbReference>
<dbReference type="Proteomes" id="UP000006744">
    <property type="component" value="Chromosome"/>
</dbReference>
<evidence type="ECO:0000259" key="11">
    <source>
        <dbReference type="PROSITE" id="PS51755"/>
    </source>
</evidence>
<dbReference type="GO" id="GO:0032993">
    <property type="term" value="C:protein-DNA complex"/>
    <property type="evidence" value="ECO:0007669"/>
    <property type="project" value="TreeGrafter"/>
</dbReference>
<keyword evidence="3 8" id="KW-0597">Phosphoprotein</keyword>
<dbReference type="KEGG" id="bcg:BCG9842_B0677"/>
<evidence type="ECO:0000256" key="1">
    <source>
        <dbReference type="ARBA" id="ARBA00004496"/>
    </source>
</evidence>
<evidence type="ECO:0000256" key="2">
    <source>
        <dbReference type="ARBA" id="ARBA00022490"/>
    </source>
</evidence>
<dbReference type="FunFam" id="1.10.10.10:FF:000438">
    <property type="entry name" value="DNA-binding response regulator"/>
    <property type="match status" value="1"/>
</dbReference>
<dbReference type="InterPro" id="IPR001789">
    <property type="entry name" value="Sig_transdc_resp-reg_receiver"/>
</dbReference>
<gene>
    <name evidence="12" type="ordered locus">BCG9842_B0677</name>
</gene>
<dbReference type="CDD" id="cd00383">
    <property type="entry name" value="trans_reg_C"/>
    <property type="match status" value="1"/>
</dbReference>
<evidence type="ECO:0000256" key="8">
    <source>
        <dbReference type="PROSITE-ProRule" id="PRU00169"/>
    </source>
</evidence>
<dbReference type="Pfam" id="PF00486">
    <property type="entry name" value="Trans_reg_C"/>
    <property type="match status" value="1"/>
</dbReference>
<evidence type="ECO:0000256" key="3">
    <source>
        <dbReference type="ARBA" id="ARBA00022553"/>
    </source>
</evidence>
<dbReference type="SMART" id="SM00448">
    <property type="entry name" value="REC"/>
    <property type="match status" value="1"/>
</dbReference>
<dbReference type="GO" id="GO:0005829">
    <property type="term" value="C:cytosol"/>
    <property type="evidence" value="ECO:0007669"/>
    <property type="project" value="TreeGrafter"/>
</dbReference>
<evidence type="ECO:0000256" key="5">
    <source>
        <dbReference type="ARBA" id="ARBA00023015"/>
    </source>
</evidence>
<dbReference type="EMBL" id="CP001186">
    <property type="protein sequence ID" value="ACK96229.1"/>
    <property type="molecule type" value="Genomic_DNA"/>
</dbReference>
<dbReference type="HOGENOM" id="CLU_000445_30_3_9"/>
<dbReference type="InterPro" id="IPR039420">
    <property type="entry name" value="WalR-like"/>
</dbReference>
<dbReference type="Gene3D" id="6.10.250.690">
    <property type="match status" value="1"/>
</dbReference>
<protein>
    <submittedName>
        <fullName evidence="12">DNA-binding response regulator</fullName>
    </submittedName>
</protein>
<dbReference type="InterPro" id="IPR016032">
    <property type="entry name" value="Sig_transdc_resp-reg_C-effctor"/>
</dbReference>
<dbReference type="PANTHER" id="PTHR48111">
    <property type="entry name" value="REGULATOR OF RPOS"/>
    <property type="match status" value="1"/>
</dbReference>
<keyword evidence="2" id="KW-0963">Cytoplasm</keyword>